<evidence type="ECO:0000256" key="3">
    <source>
        <dbReference type="PROSITE-ProRule" id="PRU00221"/>
    </source>
</evidence>
<evidence type="ECO:0000259" key="5">
    <source>
        <dbReference type="Pfam" id="PF20703"/>
    </source>
</evidence>
<dbReference type="Gene3D" id="3.40.50.300">
    <property type="entry name" value="P-loop containing nucleotide triphosphate hydrolases"/>
    <property type="match status" value="1"/>
</dbReference>
<dbReference type="InterPro" id="IPR001680">
    <property type="entry name" value="WD40_rpt"/>
</dbReference>
<dbReference type="InterPro" id="IPR011990">
    <property type="entry name" value="TPR-like_helical_dom_sf"/>
</dbReference>
<dbReference type="SUPFAM" id="SSF48452">
    <property type="entry name" value="TPR-like"/>
    <property type="match status" value="1"/>
</dbReference>
<dbReference type="PANTHER" id="PTHR22847">
    <property type="entry name" value="WD40 REPEAT PROTEIN"/>
    <property type="match status" value="1"/>
</dbReference>
<feature type="domain" description="Novel STAND NTPase 1" evidence="5">
    <location>
        <begin position="530"/>
        <end position="890"/>
    </location>
</feature>
<protein>
    <recommendedName>
        <fullName evidence="5">Novel STAND NTPase 1 domain-containing protein</fullName>
    </recommendedName>
</protein>
<feature type="repeat" description="WD" evidence="3">
    <location>
        <begin position="1124"/>
        <end position="1156"/>
    </location>
</feature>
<feature type="repeat" description="WD" evidence="3">
    <location>
        <begin position="1534"/>
        <end position="1575"/>
    </location>
</feature>
<feature type="repeat" description="WD" evidence="3">
    <location>
        <begin position="1076"/>
        <end position="1108"/>
    </location>
</feature>
<feature type="repeat" description="WD" evidence="3">
    <location>
        <begin position="1493"/>
        <end position="1524"/>
    </location>
</feature>
<name>A0AAE3GTL7_9CYAN</name>
<feature type="repeat" description="WD" evidence="3">
    <location>
        <begin position="1370"/>
        <end position="1404"/>
    </location>
</feature>
<dbReference type="Pfam" id="PF20703">
    <property type="entry name" value="nSTAND1"/>
    <property type="match status" value="1"/>
</dbReference>
<feature type="repeat" description="WD" evidence="3">
    <location>
        <begin position="1411"/>
        <end position="1442"/>
    </location>
</feature>
<comment type="caution">
    <text evidence="6">The sequence shown here is derived from an EMBL/GenBank/DDBJ whole genome shotgun (WGS) entry which is preliminary data.</text>
</comment>
<dbReference type="Gene3D" id="1.25.40.10">
    <property type="entry name" value="Tetratricopeptide repeat domain"/>
    <property type="match status" value="1"/>
</dbReference>
<keyword evidence="7" id="KW-1185">Reference proteome</keyword>
<dbReference type="SMART" id="SM00320">
    <property type="entry name" value="WD40"/>
    <property type="match status" value="14"/>
</dbReference>
<feature type="repeat" description="WD" evidence="3">
    <location>
        <begin position="1288"/>
        <end position="1320"/>
    </location>
</feature>
<dbReference type="InterPro" id="IPR020472">
    <property type="entry name" value="WD40_PAC1"/>
</dbReference>
<feature type="repeat" description="WD" evidence="3">
    <location>
        <begin position="1035"/>
        <end position="1067"/>
    </location>
</feature>
<dbReference type="FunFam" id="2.130.10.10:FF:000228">
    <property type="entry name" value="COMPASS-like H3K4 histone methylase component WDR5A"/>
    <property type="match status" value="1"/>
</dbReference>
<keyword evidence="1 3" id="KW-0853">WD repeat</keyword>
<keyword evidence="2" id="KW-0677">Repeat</keyword>
<dbReference type="RefSeq" id="WP_254013209.1">
    <property type="nucleotide sequence ID" value="NZ_JAMZMM010000202.1"/>
</dbReference>
<evidence type="ECO:0000313" key="6">
    <source>
        <dbReference type="EMBL" id="MCP2730451.1"/>
    </source>
</evidence>
<dbReference type="CDD" id="cd00200">
    <property type="entry name" value="WD40"/>
    <property type="match status" value="2"/>
</dbReference>
<dbReference type="SUPFAM" id="SSF52540">
    <property type="entry name" value="P-loop containing nucleoside triphosphate hydrolases"/>
    <property type="match status" value="1"/>
</dbReference>
<dbReference type="InterPro" id="IPR036322">
    <property type="entry name" value="WD40_repeat_dom_sf"/>
</dbReference>
<accession>A0AAE3GTL7</accession>
<dbReference type="InterPro" id="IPR049052">
    <property type="entry name" value="nSTAND1"/>
</dbReference>
<gene>
    <name evidence="6" type="ORF">NJ959_18655</name>
</gene>
<feature type="region of interest" description="Disordered" evidence="4">
    <location>
        <begin position="908"/>
        <end position="931"/>
    </location>
</feature>
<proteinExistence type="predicted"/>
<dbReference type="PRINTS" id="PR00320">
    <property type="entry name" value="GPROTEINBRPT"/>
</dbReference>
<feature type="repeat" description="WD" evidence="3">
    <location>
        <begin position="1452"/>
        <end position="1484"/>
    </location>
</feature>
<dbReference type="PROSITE" id="PS50294">
    <property type="entry name" value="WD_REPEATS_REGION"/>
    <property type="match status" value="14"/>
</dbReference>
<dbReference type="Gene3D" id="2.130.10.10">
    <property type="entry name" value="YVTN repeat-like/Quinoprotein amine dehydrogenase"/>
    <property type="match status" value="6"/>
</dbReference>
<dbReference type="Proteomes" id="UP001204953">
    <property type="component" value="Unassembled WGS sequence"/>
</dbReference>
<dbReference type="PROSITE" id="PS50082">
    <property type="entry name" value="WD_REPEATS_2"/>
    <property type="match status" value="14"/>
</dbReference>
<feature type="repeat" description="WD" evidence="3">
    <location>
        <begin position="1247"/>
        <end position="1278"/>
    </location>
</feature>
<dbReference type="InterPro" id="IPR015943">
    <property type="entry name" value="WD40/YVTN_repeat-like_dom_sf"/>
</dbReference>
<evidence type="ECO:0000256" key="1">
    <source>
        <dbReference type="ARBA" id="ARBA00022574"/>
    </source>
</evidence>
<feature type="repeat" description="WD" evidence="3">
    <location>
        <begin position="1206"/>
        <end position="1237"/>
    </location>
</feature>
<sequence>MLKVTRLPEDVERHNERSLKALDRAISLSQGEFSLVLVRCNYKLLQKRILHRLKTLSKNRYQIQEFVLPESVKTLYTTLQEYGGLGGLGVNSDFAVVILGLESVVSLDDLLTSSNQVRDEFRKRLPFPLVLWVNDSVLQKLVQLAPDFTSWGAPPIKFEISTEELVNFLKQKVNSLFKNVLNGGDVKYAPWRVCTHHSHLNLATDCQTRLELDSAVQDLQSRGEVINPELQASLEFVFGQYDYGTDSIPNAIFRYKKSLQFWRGTNNLERQGILLFYLGLCYCRNADLHRAQRYRHWEEAWPYLCQSVEVFTRANRQELVAIFITQLAEVLQHLGGWDTLEIWGQKALRLHQIYGSPVQLAQDYGFIAEVALSQSRWTDANQLAQKALNLLNSLSDLGSHYQGLHPFLLTQIYQLFLVKSYRELGDSEKAIAQLEIATSQLPGAIESSDNRYELQRYLHLLETLHHLYFEQSRYLEAFRIKQEQRAVEQLYGFRAFIGASRLQPRLLVTNPTITPLEQQEIVAQEIAASGRNKDVNQLIERLSRTDYKLTVIHGPSGVGKSSIVLAGLVPALTYKPLGDRIVLPIVLQVYTDWIGELVKSLTQREVGEEGSGIKVILNQLKENGDRNLLTVLIFDQFEEFFLGHTNGDQKRLFYELLRKCLNLAFVKVIISIRQDYLHHLLELEKFNIDIIENGILDKKIRYPLGNFLLPNARDVIESLTEHAHFYLEPALIDQLVRDLAGEHNSVRPIELQIVGAQLQAENITNLAMYRERGPVKKLAERFLEKVIKDCGPENEQAAWIVLHLMTDENNNRPLKTRAELSIESAIETKSLTLILEILEKSGLVFLLPEVPTNRYQLVHDYLVEFIRHNKQLNIQEELEELRKRDKLSQQEIQQLIREKQLRAQLADANKKQGEAIDKQRKTEDKQRKTEDKLNQVLRKRLRDARLLGLMLATLTIIAGGLGFRSAFSENNANLIALNASSEALVASNRQFDALPKSLWASRELRKSFGVNSETRMRIITALQQVVYQVRERNRLRGHGDWVSSVTFSPDGQLIASASKDNTIKIWSKDGEFIENLRDHTAGVYSIRFSPDGQMLASASEDGTIKLWNRNGKSWGINSKSSKTLIGHRDRVHSISFSPDGQTIASGSEDKTVRLWSKDGKLLKTLTGHKNWVLGVSFSSDGELIASASGDKTIKIWRKDGTLIKTIDAHTQPVLDVNFSPNDNIIASASADNTIKLWRTDGTLIKTLKGHSDAVISVSFSPDGKTIASGSADNTIKLWTTDGMLIETLQGHGRMVEGVNFSPDGKIIASASADNTIKLWQANGGMIKPIKGHNQPVSSVTFSPNGKTIATASWDKTIKLWHENGVLLKTIPAHSDAVSSINFSPDGQIIASASWDKTIKLWGIDGTLLKTLEGHQDRVNSVSFSPNGKLIVSSSSDKTVKLWHSDGTLYKTLSGHNAEVWGAIFSPDGNTIASASEDKTVKLWNSDGQLIKPLQGHNGPVNWVTFSPDGKLIASASSDGTVNLWHNNGDFIKSLEGHNGSVNWVTFSPDGEFIASASEDKTVNIWTRRQGHLINSLKGHTSAIFGLSFSPDGKFLASASEDKTVIVWSFDLDDLLQRGCGWLQDYLENNLESQSISEATPQEFHTFCNGVMGR</sequence>
<dbReference type="EMBL" id="JAMZMM010000202">
    <property type="protein sequence ID" value="MCP2730451.1"/>
    <property type="molecule type" value="Genomic_DNA"/>
</dbReference>
<feature type="repeat" description="WD" evidence="3">
    <location>
        <begin position="1165"/>
        <end position="1196"/>
    </location>
</feature>
<feature type="repeat" description="WD" evidence="3">
    <location>
        <begin position="1576"/>
        <end position="1617"/>
    </location>
</feature>
<evidence type="ECO:0000256" key="4">
    <source>
        <dbReference type="SAM" id="MobiDB-lite"/>
    </source>
</evidence>
<dbReference type="Pfam" id="PF00400">
    <property type="entry name" value="WD40"/>
    <property type="match status" value="14"/>
</dbReference>
<dbReference type="InterPro" id="IPR027417">
    <property type="entry name" value="P-loop_NTPase"/>
</dbReference>
<reference evidence="6" key="1">
    <citation type="submission" date="2022-06" db="EMBL/GenBank/DDBJ databases">
        <title>New cyanobacteria of genus Symplocastrum in benthos of Lake Baikal.</title>
        <authorList>
            <person name="Sorokovikova E."/>
            <person name="Tikhonova I."/>
            <person name="Krasnopeev A."/>
            <person name="Evseev P."/>
            <person name="Gladkikh A."/>
            <person name="Belykh O."/>
        </authorList>
    </citation>
    <scope>NUCLEOTIDE SEQUENCE</scope>
    <source>
        <strain evidence="6">BBK-W-15</strain>
    </source>
</reference>
<evidence type="ECO:0000313" key="7">
    <source>
        <dbReference type="Proteomes" id="UP001204953"/>
    </source>
</evidence>
<dbReference type="SUPFAM" id="SSF50978">
    <property type="entry name" value="WD40 repeat-like"/>
    <property type="match status" value="2"/>
</dbReference>
<feature type="repeat" description="WD" evidence="3">
    <location>
        <begin position="1329"/>
        <end position="1360"/>
    </location>
</feature>
<evidence type="ECO:0000256" key="2">
    <source>
        <dbReference type="ARBA" id="ARBA00022737"/>
    </source>
</evidence>
<dbReference type="PANTHER" id="PTHR22847:SF637">
    <property type="entry name" value="WD REPEAT DOMAIN 5B"/>
    <property type="match status" value="1"/>
</dbReference>
<organism evidence="6 7">
    <name type="scientific">Limnofasciculus baicalensis BBK-W-15</name>
    <dbReference type="NCBI Taxonomy" id="2699891"/>
    <lineage>
        <taxon>Bacteria</taxon>
        <taxon>Bacillati</taxon>
        <taxon>Cyanobacteriota</taxon>
        <taxon>Cyanophyceae</taxon>
        <taxon>Coleofasciculales</taxon>
        <taxon>Coleofasciculaceae</taxon>
        <taxon>Limnofasciculus</taxon>
        <taxon>Limnofasciculus baicalensis</taxon>
    </lineage>
</organism>